<gene>
    <name evidence="1" type="ORF">L1987_23842</name>
</gene>
<dbReference type="Proteomes" id="UP001056120">
    <property type="component" value="Linkage Group LG08"/>
</dbReference>
<evidence type="ECO:0000313" key="1">
    <source>
        <dbReference type="EMBL" id="KAI3807905.1"/>
    </source>
</evidence>
<evidence type="ECO:0000313" key="2">
    <source>
        <dbReference type="Proteomes" id="UP001056120"/>
    </source>
</evidence>
<name>A0ACB9IKI4_9ASTR</name>
<comment type="caution">
    <text evidence="1">The sequence shown here is derived from an EMBL/GenBank/DDBJ whole genome shotgun (WGS) entry which is preliminary data.</text>
</comment>
<proteinExistence type="predicted"/>
<keyword evidence="2" id="KW-1185">Reference proteome</keyword>
<reference evidence="2" key="1">
    <citation type="journal article" date="2022" name="Mol. Ecol. Resour.">
        <title>The genomes of chicory, endive, great burdock and yacon provide insights into Asteraceae palaeo-polyploidization history and plant inulin production.</title>
        <authorList>
            <person name="Fan W."/>
            <person name="Wang S."/>
            <person name="Wang H."/>
            <person name="Wang A."/>
            <person name="Jiang F."/>
            <person name="Liu H."/>
            <person name="Zhao H."/>
            <person name="Xu D."/>
            <person name="Zhang Y."/>
        </authorList>
    </citation>
    <scope>NUCLEOTIDE SEQUENCE [LARGE SCALE GENOMIC DNA]</scope>
    <source>
        <strain evidence="2">cv. Yunnan</strain>
    </source>
</reference>
<organism evidence="1 2">
    <name type="scientific">Smallanthus sonchifolius</name>
    <dbReference type="NCBI Taxonomy" id="185202"/>
    <lineage>
        <taxon>Eukaryota</taxon>
        <taxon>Viridiplantae</taxon>
        <taxon>Streptophyta</taxon>
        <taxon>Embryophyta</taxon>
        <taxon>Tracheophyta</taxon>
        <taxon>Spermatophyta</taxon>
        <taxon>Magnoliopsida</taxon>
        <taxon>eudicotyledons</taxon>
        <taxon>Gunneridae</taxon>
        <taxon>Pentapetalae</taxon>
        <taxon>asterids</taxon>
        <taxon>campanulids</taxon>
        <taxon>Asterales</taxon>
        <taxon>Asteraceae</taxon>
        <taxon>Asteroideae</taxon>
        <taxon>Heliantheae alliance</taxon>
        <taxon>Millerieae</taxon>
        <taxon>Smallanthus</taxon>
    </lineage>
</organism>
<reference evidence="1 2" key="2">
    <citation type="journal article" date="2022" name="Mol. Ecol. Resour.">
        <title>The genomes of chicory, endive, great burdock and yacon provide insights into Asteraceae paleo-polyploidization history and plant inulin production.</title>
        <authorList>
            <person name="Fan W."/>
            <person name="Wang S."/>
            <person name="Wang H."/>
            <person name="Wang A."/>
            <person name="Jiang F."/>
            <person name="Liu H."/>
            <person name="Zhao H."/>
            <person name="Xu D."/>
            <person name="Zhang Y."/>
        </authorList>
    </citation>
    <scope>NUCLEOTIDE SEQUENCE [LARGE SCALE GENOMIC DNA]</scope>
    <source>
        <strain evidence="2">cv. Yunnan</strain>
        <tissue evidence="1">Leaves</tissue>
    </source>
</reference>
<dbReference type="EMBL" id="CM042025">
    <property type="protein sequence ID" value="KAI3807905.1"/>
    <property type="molecule type" value="Genomic_DNA"/>
</dbReference>
<accession>A0ACB9IKI4</accession>
<sequence length="137" mass="14737">MGTLVSFGRPLWKCLTNNRRFSSFSLSPPCTGGLRLMATNSGGVDTHLKTQNPPSKSTPEPTAGPKNQKLQPHDSSPNPNTPPIPANDSKLPPTPATDNSRPRQSNSVPDSDVIHVPSYSSKPTTRFSSEIRVCCVN</sequence>
<protein>
    <submittedName>
        <fullName evidence="1">Uncharacterized protein</fullName>
    </submittedName>
</protein>